<dbReference type="SUPFAM" id="SSF53300">
    <property type="entry name" value="vWA-like"/>
    <property type="match status" value="1"/>
</dbReference>
<comment type="similarity">
    <text evidence="2">Belongs to the Ro 60 kDa family.</text>
</comment>
<keyword evidence="10" id="KW-1185">Reference proteome</keyword>
<evidence type="ECO:0000256" key="7">
    <source>
        <dbReference type="SAM" id="MobiDB-lite"/>
    </source>
</evidence>
<name>A0AAV1JI23_9NEOP</name>
<protein>
    <recommendedName>
        <fullName evidence="8">TROVE domain-containing protein</fullName>
    </recommendedName>
</protein>
<dbReference type="Pfam" id="PF25045">
    <property type="entry name" value="vWA_Ro60"/>
    <property type="match status" value="2"/>
</dbReference>
<dbReference type="InterPro" id="IPR056800">
    <property type="entry name" value="vWA_Ro60"/>
</dbReference>
<evidence type="ECO:0000259" key="8">
    <source>
        <dbReference type="PROSITE" id="PS50988"/>
    </source>
</evidence>
<evidence type="ECO:0000256" key="5">
    <source>
        <dbReference type="ARBA" id="ARBA00022884"/>
    </source>
</evidence>
<evidence type="ECO:0000313" key="10">
    <source>
        <dbReference type="Proteomes" id="UP001497472"/>
    </source>
</evidence>
<comment type="caution">
    <text evidence="9">The sequence shown here is derived from an EMBL/GenBank/DDBJ whole genome shotgun (WGS) entry which is preliminary data.</text>
</comment>
<keyword evidence="6" id="KW-0687">Ribonucleoprotein</keyword>
<dbReference type="InterPro" id="IPR037214">
    <property type="entry name" value="TROVE_dom_sf"/>
</dbReference>
<keyword evidence="3" id="KW-0963">Cytoplasm</keyword>
<evidence type="ECO:0000256" key="4">
    <source>
        <dbReference type="ARBA" id="ARBA00022723"/>
    </source>
</evidence>
<feature type="domain" description="TROVE" evidence="8">
    <location>
        <begin position="1"/>
        <end position="392"/>
    </location>
</feature>
<dbReference type="GO" id="GO:0005737">
    <property type="term" value="C:cytoplasm"/>
    <property type="evidence" value="ECO:0007669"/>
    <property type="project" value="UniProtKB-SubCell"/>
</dbReference>
<evidence type="ECO:0000256" key="2">
    <source>
        <dbReference type="ARBA" id="ARBA00007814"/>
    </source>
</evidence>
<dbReference type="Gene3D" id="3.40.50.410">
    <property type="entry name" value="von Willebrand factor, type A domain"/>
    <property type="match status" value="1"/>
</dbReference>
<dbReference type="GO" id="GO:1990904">
    <property type="term" value="C:ribonucleoprotein complex"/>
    <property type="evidence" value="ECO:0007669"/>
    <property type="project" value="UniProtKB-KW"/>
</dbReference>
<proteinExistence type="inferred from homology"/>
<reference evidence="9 10" key="1">
    <citation type="submission" date="2023-11" db="EMBL/GenBank/DDBJ databases">
        <authorList>
            <person name="Okamura Y."/>
        </authorList>
    </citation>
    <scope>NUCLEOTIDE SEQUENCE [LARGE SCALE GENOMIC DNA]</scope>
</reference>
<dbReference type="GO" id="GO:0046872">
    <property type="term" value="F:metal ion binding"/>
    <property type="evidence" value="ECO:0007669"/>
    <property type="project" value="UniProtKB-KW"/>
</dbReference>
<evidence type="ECO:0000256" key="6">
    <source>
        <dbReference type="ARBA" id="ARBA00023274"/>
    </source>
</evidence>
<dbReference type="InterPro" id="IPR036465">
    <property type="entry name" value="vWFA_dom_sf"/>
</dbReference>
<keyword evidence="5" id="KW-0694">RNA-binding</keyword>
<evidence type="ECO:0000313" key="9">
    <source>
        <dbReference type="EMBL" id="CAK1548205.1"/>
    </source>
</evidence>
<dbReference type="Proteomes" id="UP001497472">
    <property type="component" value="Unassembled WGS sequence"/>
</dbReference>
<dbReference type="PANTHER" id="PTHR14202:SF0">
    <property type="entry name" value="RNA-BINDING PROTEIN RO60"/>
    <property type="match status" value="1"/>
</dbReference>
<organism evidence="9 10">
    <name type="scientific">Leptosia nina</name>
    <dbReference type="NCBI Taxonomy" id="320188"/>
    <lineage>
        <taxon>Eukaryota</taxon>
        <taxon>Metazoa</taxon>
        <taxon>Ecdysozoa</taxon>
        <taxon>Arthropoda</taxon>
        <taxon>Hexapoda</taxon>
        <taxon>Insecta</taxon>
        <taxon>Pterygota</taxon>
        <taxon>Neoptera</taxon>
        <taxon>Endopterygota</taxon>
        <taxon>Lepidoptera</taxon>
        <taxon>Glossata</taxon>
        <taxon>Ditrysia</taxon>
        <taxon>Papilionoidea</taxon>
        <taxon>Pieridae</taxon>
        <taxon>Pierinae</taxon>
        <taxon>Leptosia</taxon>
    </lineage>
</organism>
<dbReference type="SUPFAM" id="SSF140864">
    <property type="entry name" value="TROVE domain-like"/>
    <property type="match status" value="1"/>
</dbReference>
<feature type="region of interest" description="Disordered" evidence="7">
    <location>
        <begin position="426"/>
        <end position="455"/>
    </location>
</feature>
<dbReference type="InterPro" id="IPR008858">
    <property type="entry name" value="TROVE_dom"/>
</dbReference>
<dbReference type="PROSITE" id="PS50988">
    <property type="entry name" value="TROVE"/>
    <property type="match status" value="1"/>
</dbReference>
<gene>
    <name evidence="9" type="ORF">LNINA_LOCUS7622</name>
</gene>
<sequence length="642" mass="73175">MTESTALDPKLRNRFTRYLHNGTEQPIYYPGCWTSHKYFEADGLPVLSEIFRIQPNNTEVVKIIVKAYENGWYTRYETIAFALAKCVKLGSNPVKEASYKAAAIVCKAPEELMAFNKFTRFLETGNGQGWCNHLRLWYNSKEPMELAKEITRVKARHGRSHKILLTKSHIKIAGDDFARDAIVKYAIFGLKRTKQIVGETSMTKPIFDYIQKVEDVRHCEDPVAAAALIEENQFTLDHVPGHLLISQEVWNAILPQFTLQQLLLNIQRIHNMAFLTEDSTTTAILCSLLTNKDKIKASKITPIEVYITLCNYQNSSRPLKHQKAKVALEKLERRRQRQVFNREKKIWEWNVTRRHPKEAKHWGIDQLPNQAIITALQNLINESWKLTPPTKARYLITLDMRDHMFKGRHFCERSIALKKLKKTESNAVSNGGGGDADNAQASQPTTTTPSKTKPNAECFYNKNVIPGYAAIIVMLQLLKREKQVKVAVFTEQGVDIIDTRKCTNIEGTERYLRKAKLGRVQMDAPIEWANKMNEKFDVFINMIDRPSRYLELDVSLRGGRGPGGRFGPPPAQVKELADHCPVRALERYRVKAEKPEAKLIVMSLASHRVGTSDGSHQGVLDIVGIDEHVPKVMDAFVLGQFQ</sequence>
<dbReference type="GO" id="GO:0003723">
    <property type="term" value="F:RNA binding"/>
    <property type="evidence" value="ECO:0007669"/>
    <property type="project" value="UniProtKB-KW"/>
</dbReference>
<accession>A0AAV1JI23</accession>
<dbReference type="InterPro" id="IPR040322">
    <property type="entry name" value="TROVE2"/>
</dbReference>
<keyword evidence="4" id="KW-0479">Metal-binding</keyword>
<dbReference type="PANTHER" id="PTHR14202">
    <property type="entry name" value="60 KDA RIBONUCLEOPROTEIN SSA/RO"/>
    <property type="match status" value="1"/>
</dbReference>
<dbReference type="EMBL" id="CAVLEF010000010">
    <property type="protein sequence ID" value="CAK1548205.1"/>
    <property type="molecule type" value="Genomic_DNA"/>
</dbReference>
<dbReference type="AlphaFoldDB" id="A0AAV1JI23"/>
<feature type="compositionally biased region" description="Low complexity" evidence="7">
    <location>
        <begin position="436"/>
        <end position="453"/>
    </location>
</feature>
<evidence type="ECO:0000256" key="1">
    <source>
        <dbReference type="ARBA" id="ARBA00004496"/>
    </source>
</evidence>
<comment type="subcellular location">
    <subcellularLocation>
        <location evidence="1">Cytoplasm</location>
    </subcellularLocation>
</comment>
<evidence type="ECO:0000256" key="3">
    <source>
        <dbReference type="ARBA" id="ARBA00022490"/>
    </source>
</evidence>